<reference evidence="1" key="1">
    <citation type="submission" date="2014-09" db="EMBL/GenBank/DDBJ databases">
        <authorList>
            <person name="Magalhaes I.L.F."/>
            <person name="Oliveira U."/>
            <person name="Santos F.R."/>
            <person name="Vidigal T.H.D.A."/>
            <person name="Brescovit A.D."/>
            <person name="Santos A.J."/>
        </authorList>
    </citation>
    <scope>NUCLEOTIDE SEQUENCE</scope>
    <source>
        <tissue evidence="1">Shoot tissue taken approximately 20 cm above the soil surface</tissue>
    </source>
</reference>
<dbReference type="AlphaFoldDB" id="A0A0A9CMU3"/>
<sequence length="34" mass="3966">MFELKRLSIITGCCNEYHKKNSKEYASTIIPSIF</sequence>
<proteinExistence type="predicted"/>
<name>A0A0A9CMU3_ARUDO</name>
<evidence type="ECO:0000313" key="1">
    <source>
        <dbReference type="EMBL" id="JAD76921.1"/>
    </source>
</evidence>
<organism evidence="1">
    <name type="scientific">Arundo donax</name>
    <name type="common">Giant reed</name>
    <name type="synonym">Donax arundinaceus</name>
    <dbReference type="NCBI Taxonomy" id="35708"/>
    <lineage>
        <taxon>Eukaryota</taxon>
        <taxon>Viridiplantae</taxon>
        <taxon>Streptophyta</taxon>
        <taxon>Embryophyta</taxon>
        <taxon>Tracheophyta</taxon>
        <taxon>Spermatophyta</taxon>
        <taxon>Magnoliopsida</taxon>
        <taxon>Liliopsida</taxon>
        <taxon>Poales</taxon>
        <taxon>Poaceae</taxon>
        <taxon>PACMAD clade</taxon>
        <taxon>Arundinoideae</taxon>
        <taxon>Arundineae</taxon>
        <taxon>Arundo</taxon>
    </lineage>
</organism>
<protein>
    <submittedName>
        <fullName evidence="1">Uncharacterized protein</fullName>
    </submittedName>
</protein>
<reference evidence="1" key="2">
    <citation type="journal article" date="2015" name="Data Brief">
        <title>Shoot transcriptome of the giant reed, Arundo donax.</title>
        <authorList>
            <person name="Barrero R.A."/>
            <person name="Guerrero F.D."/>
            <person name="Moolhuijzen P."/>
            <person name="Goolsby J.A."/>
            <person name="Tidwell J."/>
            <person name="Bellgard S.E."/>
            <person name="Bellgard M.I."/>
        </authorList>
    </citation>
    <scope>NUCLEOTIDE SEQUENCE</scope>
    <source>
        <tissue evidence="1">Shoot tissue taken approximately 20 cm above the soil surface</tissue>
    </source>
</reference>
<dbReference type="EMBL" id="GBRH01220974">
    <property type="protein sequence ID" value="JAD76921.1"/>
    <property type="molecule type" value="Transcribed_RNA"/>
</dbReference>
<accession>A0A0A9CMU3</accession>